<accession>A0A843WJB3</accession>
<proteinExistence type="predicted"/>
<dbReference type="Proteomes" id="UP000652761">
    <property type="component" value="Unassembled WGS sequence"/>
</dbReference>
<reference evidence="8" key="1">
    <citation type="submission" date="2017-07" db="EMBL/GenBank/DDBJ databases">
        <title>Taro Niue Genome Assembly and Annotation.</title>
        <authorList>
            <person name="Atibalentja N."/>
            <person name="Keating K."/>
            <person name="Fields C.J."/>
        </authorList>
    </citation>
    <scope>NUCLEOTIDE SEQUENCE</scope>
    <source>
        <strain evidence="8">Niue_2</strain>
        <tissue evidence="8">Leaf</tissue>
    </source>
</reference>
<dbReference type="AlphaFoldDB" id="A0A843WJB3"/>
<organism evidence="8 9">
    <name type="scientific">Colocasia esculenta</name>
    <name type="common">Wild taro</name>
    <name type="synonym">Arum esculentum</name>
    <dbReference type="NCBI Taxonomy" id="4460"/>
    <lineage>
        <taxon>Eukaryota</taxon>
        <taxon>Viridiplantae</taxon>
        <taxon>Streptophyta</taxon>
        <taxon>Embryophyta</taxon>
        <taxon>Tracheophyta</taxon>
        <taxon>Spermatophyta</taxon>
        <taxon>Magnoliopsida</taxon>
        <taxon>Liliopsida</taxon>
        <taxon>Araceae</taxon>
        <taxon>Aroideae</taxon>
        <taxon>Colocasieae</taxon>
        <taxon>Colocasia</taxon>
    </lineage>
</organism>
<evidence type="ECO:0000313" key="8">
    <source>
        <dbReference type="EMBL" id="MQM04645.1"/>
    </source>
</evidence>
<evidence type="ECO:0000256" key="3">
    <source>
        <dbReference type="ARBA" id="ARBA00022884"/>
    </source>
</evidence>
<feature type="domain" description="RRM" evidence="7">
    <location>
        <begin position="26"/>
        <end position="104"/>
    </location>
</feature>
<dbReference type="InterPro" id="IPR003954">
    <property type="entry name" value="RRM_euk-type"/>
</dbReference>
<evidence type="ECO:0000256" key="4">
    <source>
        <dbReference type="ARBA" id="ARBA00023242"/>
    </source>
</evidence>
<keyword evidence="9" id="KW-1185">Reference proteome</keyword>
<dbReference type="Pfam" id="PF00076">
    <property type="entry name" value="RRM_1"/>
    <property type="match status" value="2"/>
</dbReference>
<evidence type="ECO:0000256" key="6">
    <source>
        <dbReference type="SAM" id="MobiDB-lite"/>
    </source>
</evidence>
<evidence type="ECO:0000256" key="2">
    <source>
        <dbReference type="ARBA" id="ARBA00022737"/>
    </source>
</evidence>
<dbReference type="Gene3D" id="3.30.70.330">
    <property type="match status" value="2"/>
</dbReference>
<evidence type="ECO:0000259" key="7">
    <source>
        <dbReference type="PROSITE" id="PS50102"/>
    </source>
</evidence>
<dbReference type="SMART" id="SM00360">
    <property type="entry name" value="RRM"/>
    <property type="match status" value="2"/>
</dbReference>
<dbReference type="EMBL" id="NMUH01003260">
    <property type="protein sequence ID" value="MQM04645.1"/>
    <property type="molecule type" value="Genomic_DNA"/>
</dbReference>
<evidence type="ECO:0000256" key="1">
    <source>
        <dbReference type="ARBA" id="ARBA00004123"/>
    </source>
</evidence>
<dbReference type="InterPro" id="IPR051945">
    <property type="entry name" value="RRM_MRD1_RNA_proc_ribogen"/>
</dbReference>
<dbReference type="InterPro" id="IPR012677">
    <property type="entry name" value="Nucleotide-bd_a/b_plait_sf"/>
</dbReference>
<dbReference type="PANTHER" id="PTHR48039">
    <property type="entry name" value="RNA-BINDING MOTIF PROTEIN 14B"/>
    <property type="match status" value="1"/>
</dbReference>
<sequence>MGKRKRMEGEGAPKGSGGGDGEYSPSTVFISNLPYSFQSSELEVAFSEVGPVRRCFLVVQKGSNLHRGFGFVQFASKEDGDRAIQLKNGSVIGGRRIRVKHAMRRLPLEHRRSKANHASVEDNDSNIDHSTVAELEKPSQTKDLETFGSSKIIKRKMVLNSCEDELPGSEKQRVARTVIFGGLLNSDMVDEVLHRAKEIDPVRLLQYPLAKEDLDLHGLARDGCKMDASAVLFTSVKSARTAVVTFHQQEINGGHIWARQLGGEGSKTRKWRLIVRNLPFKVTVDEIKSIFASTGFVWDVCIPRGSEEGSSKGFAFVSFTCKLDAEKAIENANGQIIRKRTIAVDWAVPKKTYVASSNSLSSRDGYNAPKDIQTPSSPLVLFLFQVGRKFTSVTGKKLFGRIGLGSADPVGYPFGIGLA</sequence>
<evidence type="ECO:0000256" key="5">
    <source>
        <dbReference type="PROSITE-ProRule" id="PRU00176"/>
    </source>
</evidence>
<evidence type="ECO:0000313" key="9">
    <source>
        <dbReference type="Proteomes" id="UP000652761"/>
    </source>
</evidence>
<dbReference type="SUPFAM" id="SSF54928">
    <property type="entry name" value="RNA-binding domain, RBD"/>
    <property type="match status" value="2"/>
</dbReference>
<dbReference type="PROSITE" id="PS50102">
    <property type="entry name" value="RRM"/>
    <property type="match status" value="2"/>
</dbReference>
<dbReference type="OrthoDB" id="439808at2759"/>
<feature type="compositionally biased region" description="Gly residues" evidence="6">
    <location>
        <begin position="12"/>
        <end position="21"/>
    </location>
</feature>
<comment type="caution">
    <text evidence="8">The sequence shown here is derived from an EMBL/GenBank/DDBJ whole genome shotgun (WGS) entry which is preliminary data.</text>
</comment>
<keyword evidence="2" id="KW-0677">Repeat</keyword>
<keyword evidence="4" id="KW-0539">Nucleus</keyword>
<dbReference type="GO" id="GO:0005634">
    <property type="term" value="C:nucleus"/>
    <property type="evidence" value="ECO:0007669"/>
    <property type="project" value="UniProtKB-SubCell"/>
</dbReference>
<comment type="subcellular location">
    <subcellularLocation>
        <location evidence="1">Nucleus</location>
    </subcellularLocation>
</comment>
<feature type="region of interest" description="Disordered" evidence="6">
    <location>
        <begin position="110"/>
        <end position="140"/>
    </location>
</feature>
<feature type="region of interest" description="Disordered" evidence="6">
    <location>
        <begin position="1"/>
        <end position="23"/>
    </location>
</feature>
<dbReference type="CDD" id="cd12413">
    <property type="entry name" value="RRM1_RBM28_like"/>
    <property type="match status" value="1"/>
</dbReference>
<dbReference type="InterPro" id="IPR035979">
    <property type="entry name" value="RBD_domain_sf"/>
</dbReference>
<protein>
    <recommendedName>
        <fullName evidence="7">RRM domain-containing protein</fullName>
    </recommendedName>
</protein>
<dbReference type="GO" id="GO:0003729">
    <property type="term" value="F:mRNA binding"/>
    <property type="evidence" value="ECO:0007669"/>
    <property type="project" value="TreeGrafter"/>
</dbReference>
<dbReference type="PANTHER" id="PTHR48039:SF5">
    <property type="entry name" value="RNA-BINDING PROTEIN 28"/>
    <property type="match status" value="1"/>
</dbReference>
<gene>
    <name evidence="8" type="ORF">Taro_037445</name>
</gene>
<dbReference type="SMART" id="SM00361">
    <property type="entry name" value="RRM_1"/>
    <property type="match status" value="2"/>
</dbReference>
<keyword evidence="3 5" id="KW-0694">RNA-binding</keyword>
<dbReference type="CDD" id="cd12414">
    <property type="entry name" value="RRM2_RBM28_like"/>
    <property type="match status" value="1"/>
</dbReference>
<feature type="domain" description="RRM" evidence="7">
    <location>
        <begin position="271"/>
        <end position="349"/>
    </location>
</feature>
<dbReference type="InterPro" id="IPR000504">
    <property type="entry name" value="RRM_dom"/>
</dbReference>
<name>A0A843WJB3_COLES</name>